<sequence>MNKFKKILVAVAPLLALSSLSCTNKSQNITISNNISNYQESNQWNLFINQDAIQSILTTIYDNPESIQSYLDSQLNINEDYTRILNESLVFNNSLSLSFGSDSGGFLSSVPKPFPLRELDKQIQDLFEHNWLWYLFNLNKAEFIYYPQFDRFETNSESIKLDTLQNSLSNSSFFRPLSNKILQFSKQYYEDSQEYKTYNFFLLLDGGFILKLQVDKYFEDGKWDTSINLDSYIYSYPYIFNKENVNNIFNISKYVSDTQSFFELSENRSKSILFKENYGSSELRFTLSAIKK</sequence>
<keyword evidence="3" id="KW-1185">Reference proteome</keyword>
<protein>
    <recommendedName>
        <fullName evidence="4">Lipoprotein</fullName>
    </recommendedName>
</protein>
<dbReference type="Proteomes" id="UP000289497">
    <property type="component" value="Chromosome"/>
</dbReference>
<evidence type="ECO:0000256" key="1">
    <source>
        <dbReference type="SAM" id="SignalP"/>
    </source>
</evidence>
<reference evidence="2 3" key="1">
    <citation type="submission" date="2019-01" db="EMBL/GenBank/DDBJ databases">
        <authorList>
            <consortium name="Pathogen Informatics"/>
        </authorList>
    </citation>
    <scope>NUCLEOTIDE SEQUENCE [LARGE SCALE GENOMIC DNA]</scope>
    <source>
        <strain evidence="2 3">NCTC10179</strain>
    </source>
</reference>
<evidence type="ECO:0008006" key="4">
    <source>
        <dbReference type="Google" id="ProtNLM"/>
    </source>
</evidence>
<dbReference type="InterPro" id="IPR027593">
    <property type="entry name" value="Aro_clust"/>
</dbReference>
<feature type="chain" id="PRO_5019490509" description="Lipoprotein" evidence="1">
    <location>
        <begin position="22"/>
        <end position="292"/>
    </location>
</feature>
<dbReference type="RefSeq" id="WP_036434792.1">
    <property type="nucleotide sequence ID" value="NZ_LR215039.1"/>
</dbReference>
<dbReference type="PROSITE" id="PS51257">
    <property type="entry name" value="PROKAR_LIPOPROTEIN"/>
    <property type="match status" value="1"/>
</dbReference>
<name>A0A449B6S9_9BACT</name>
<feature type="signal peptide" evidence="1">
    <location>
        <begin position="1"/>
        <end position="21"/>
    </location>
</feature>
<dbReference type="KEGG" id="mcou:NCTC10179_00492"/>
<evidence type="ECO:0000313" key="3">
    <source>
        <dbReference type="Proteomes" id="UP000289497"/>
    </source>
</evidence>
<organism evidence="2 3">
    <name type="scientific">Mycoplasmopsis columboralis</name>
    <dbReference type="NCBI Taxonomy" id="171282"/>
    <lineage>
        <taxon>Bacteria</taxon>
        <taxon>Bacillati</taxon>
        <taxon>Mycoplasmatota</taxon>
        <taxon>Mycoplasmoidales</taxon>
        <taxon>Metamycoplasmataceae</taxon>
        <taxon>Mycoplasmopsis</taxon>
    </lineage>
</organism>
<evidence type="ECO:0000313" key="2">
    <source>
        <dbReference type="EMBL" id="VEU76316.1"/>
    </source>
</evidence>
<dbReference type="NCBIfam" id="TIGR04313">
    <property type="entry name" value="aro_clust_Mycop"/>
    <property type="match status" value="1"/>
</dbReference>
<proteinExistence type="predicted"/>
<dbReference type="AlphaFoldDB" id="A0A449B6S9"/>
<keyword evidence="1" id="KW-0732">Signal</keyword>
<accession>A0A449B6S9</accession>
<dbReference type="EMBL" id="LR215039">
    <property type="protein sequence ID" value="VEU76316.1"/>
    <property type="molecule type" value="Genomic_DNA"/>
</dbReference>
<gene>
    <name evidence="2" type="ORF">NCTC10179_00492</name>
</gene>